<comment type="caution">
    <text evidence="2">The sequence shown here is derived from an EMBL/GenBank/DDBJ whole genome shotgun (WGS) entry which is preliminary data.</text>
</comment>
<dbReference type="AlphaFoldDB" id="A0AAD4QAD8"/>
<feature type="compositionally biased region" description="Basic and acidic residues" evidence="1">
    <location>
        <begin position="145"/>
        <end position="156"/>
    </location>
</feature>
<organism evidence="2 3">
    <name type="scientific">Lactarius akahatsu</name>
    <dbReference type="NCBI Taxonomy" id="416441"/>
    <lineage>
        <taxon>Eukaryota</taxon>
        <taxon>Fungi</taxon>
        <taxon>Dikarya</taxon>
        <taxon>Basidiomycota</taxon>
        <taxon>Agaricomycotina</taxon>
        <taxon>Agaricomycetes</taxon>
        <taxon>Russulales</taxon>
        <taxon>Russulaceae</taxon>
        <taxon>Lactarius</taxon>
    </lineage>
</organism>
<proteinExistence type="predicted"/>
<reference evidence="2" key="1">
    <citation type="submission" date="2022-01" db="EMBL/GenBank/DDBJ databases">
        <title>Comparative genomics reveals a dynamic genome evolution in the ectomycorrhizal milk-cap (Lactarius) mushrooms.</title>
        <authorList>
            <consortium name="DOE Joint Genome Institute"/>
            <person name="Lebreton A."/>
            <person name="Tang N."/>
            <person name="Kuo A."/>
            <person name="LaButti K."/>
            <person name="Drula E."/>
            <person name="Barry K."/>
            <person name="Clum A."/>
            <person name="Lipzen A."/>
            <person name="Mousain D."/>
            <person name="Ng V."/>
            <person name="Wang R."/>
            <person name="Wang X."/>
            <person name="Dai Y."/>
            <person name="Henrissat B."/>
            <person name="Grigoriev I.V."/>
            <person name="Guerin-Laguette A."/>
            <person name="Yu F."/>
            <person name="Martin F.M."/>
        </authorList>
    </citation>
    <scope>NUCLEOTIDE SEQUENCE</scope>
    <source>
        <strain evidence="2">QP</strain>
    </source>
</reference>
<name>A0AAD4QAD8_9AGAM</name>
<evidence type="ECO:0000313" key="3">
    <source>
        <dbReference type="Proteomes" id="UP001201163"/>
    </source>
</evidence>
<feature type="region of interest" description="Disordered" evidence="1">
    <location>
        <begin position="120"/>
        <end position="169"/>
    </location>
</feature>
<protein>
    <submittedName>
        <fullName evidence="2">Uncharacterized protein</fullName>
    </submittedName>
</protein>
<sequence length="169" mass="18608">MIRHSSPKQLECTVCSITLPSWLQVGAIRCMVNRNSRGSEPENTLYNACYAAYAGQTRRELRGITMAEHRPACLGYLETHRVTCHANLDTLFLYPPAAVSLQHNLLIRFPTILPTVTTAPNVSQKRTSEAELGAAGEDGSSKPGSRKEKDALDPPPRRIAHSTQTLRSP</sequence>
<evidence type="ECO:0000256" key="1">
    <source>
        <dbReference type="SAM" id="MobiDB-lite"/>
    </source>
</evidence>
<keyword evidence="3" id="KW-1185">Reference proteome</keyword>
<dbReference type="Proteomes" id="UP001201163">
    <property type="component" value="Unassembled WGS sequence"/>
</dbReference>
<evidence type="ECO:0000313" key="2">
    <source>
        <dbReference type="EMBL" id="KAH8984313.1"/>
    </source>
</evidence>
<dbReference type="EMBL" id="JAKELL010000077">
    <property type="protein sequence ID" value="KAH8984313.1"/>
    <property type="molecule type" value="Genomic_DNA"/>
</dbReference>
<accession>A0AAD4QAD8</accession>
<gene>
    <name evidence="2" type="ORF">EDB92DRAFT_2034076</name>
</gene>